<evidence type="ECO:0000256" key="7">
    <source>
        <dbReference type="ARBA" id="ARBA00023136"/>
    </source>
</evidence>
<dbReference type="AlphaFoldDB" id="A0A191T585"/>
<dbReference type="GO" id="GO:0015078">
    <property type="term" value="F:proton transmembrane transporter activity"/>
    <property type="evidence" value="ECO:0007669"/>
    <property type="project" value="UniProtKB-UniRule"/>
</dbReference>
<keyword evidence="6 9" id="KW-0406">Ion transport</keyword>
<comment type="function">
    <text evidence="9">Contributes to K(+)/H(+) antiport activity by supporting proton efflux to control proton extrusion and homeostasis in chloroplasts in a light-dependent manner to modulate photosynthesis. Prevents excessive induction of non-photochemical quenching (NPQ) under continuous-light conditions. Indirectly promotes efficient inorganic carbon uptake into chloroplasts.</text>
</comment>
<comment type="catalytic activity">
    <reaction evidence="9">
        <text>K(+)(in) + H(+)(out) = K(+)(out) + H(+)(in)</text>
        <dbReference type="Rhea" id="RHEA:29467"/>
        <dbReference type="ChEBI" id="CHEBI:15378"/>
        <dbReference type="ChEBI" id="CHEBI:29103"/>
    </reaction>
</comment>
<evidence type="ECO:0000256" key="5">
    <source>
        <dbReference type="ARBA" id="ARBA00022989"/>
    </source>
</evidence>
<feature type="transmembrane region" description="Helical" evidence="9">
    <location>
        <begin position="464"/>
        <end position="484"/>
    </location>
</feature>
<evidence type="ECO:0000256" key="9">
    <source>
        <dbReference type="HAMAP-Rule" id="MF_01308"/>
    </source>
</evidence>
<evidence type="ECO:0000256" key="6">
    <source>
        <dbReference type="ARBA" id="ARBA00023065"/>
    </source>
</evidence>
<evidence type="ECO:0000313" key="10">
    <source>
        <dbReference type="EMBL" id="ANI25561.1"/>
    </source>
</evidence>
<keyword evidence="9" id="KW-0630">Potassium</keyword>
<dbReference type="GO" id="GO:0015297">
    <property type="term" value="F:antiporter activity"/>
    <property type="evidence" value="ECO:0007669"/>
    <property type="project" value="UniProtKB-KW"/>
</dbReference>
<keyword evidence="10" id="KW-0934">Plastid</keyword>
<feature type="transmembrane region" description="Helical" evidence="9">
    <location>
        <begin position="545"/>
        <end position="566"/>
    </location>
</feature>
<dbReference type="PANTHER" id="PTHR33650:SF2">
    <property type="entry name" value="CHLOROPLAST ENVELOPE MEMBRANE PROTEIN"/>
    <property type="match status" value="1"/>
</dbReference>
<reference evidence="10" key="1">
    <citation type="journal article" date="2016" name="Front. Plant Sci.">
        <title>Comparative Chloroplast Genome Analyses of Streptophyte Green Algae Uncover Major Structural Alterations in the Klebsormidiophyceae, Coleochaetophyceae and Zygnematophyceae.</title>
        <authorList>
            <person name="Lemieux C."/>
            <person name="Otis C."/>
            <person name="Turmel M."/>
        </authorList>
    </citation>
    <scope>NUCLEOTIDE SEQUENCE</scope>
</reference>
<dbReference type="RefSeq" id="YP_009258576.1">
    <property type="nucleotide sequence ID" value="NC_030357.1"/>
</dbReference>
<keyword evidence="4 9" id="KW-0375">Hydrogen ion transport</keyword>
<proteinExistence type="inferred from homology"/>
<accession>A0A191T585</accession>
<dbReference type="GO" id="GO:0006813">
    <property type="term" value="P:potassium ion transport"/>
    <property type="evidence" value="ECO:0007669"/>
    <property type="project" value="UniProtKB-UniRule"/>
</dbReference>
<keyword evidence="9" id="KW-1001">Plastid inner membrane</keyword>
<feature type="transmembrane region" description="Helical" evidence="9">
    <location>
        <begin position="366"/>
        <end position="387"/>
    </location>
</feature>
<sequence>MLMKVHDSKISRWLFSTPYRALHRAYEASKKVRNIQRDYLFYKNSVGAKQSKRSFYNVTLYIDSILNQSASNIFWSLLEFKISINLCNFLASLRDPSAFGPWVPDFPSGTPKGTYGIPEGTSVGIFESFNKSTKENLGPKLQNDNKKLSSIERKNVLPLNIYTRSLKQKLSNCINILIGWKTKNQINSYLKRPLSGSTQFTSSIEKNCFFIKRFYNKNLDWERWNRKLTWIEAVLIDLEVLKNKGPKESNQEAFLGQKDQYRYTVFNTPSSANLPVPFVGSSKGKQRAVGYSNSVGSSQAPYVDGPFGRPLRGTEKGKDTAYESLGLVPRSITRTLSRFQTELAGRSASLVLPEFRLAKYQAITSLKYLAFLILCPWITLVVCKILFLEPLIENWWNTAQFQIFLSFSQEEKALKRLQQVEELLWLDIIMADSSAKQPQDLSAQIHQRTIDLVETYNQESIQTILHFFTNFIFIFVFILLLIWGKKRLAILNSWVQEVFYSLSDTMKAFFILLFTDLCIGFHSPHGWEILIGFILEHLGFSHNKHVISCFVSTFPVILDTVFKYWIFRHLNRISPSIVVSYHTMNE</sequence>
<keyword evidence="3 9" id="KW-0812">Transmembrane</keyword>
<evidence type="ECO:0000256" key="4">
    <source>
        <dbReference type="ARBA" id="ARBA00022781"/>
    </source>
</evidence>
<name>A0A191T585_9VIRI</name>
<evidence type="ECO:0000256" key="1">
    <source>
        <dbReference type="ARBA" id="ARBA00004141"/>
    </source>
</evidence>
<dbReference type="Pfam" id="PF03040">
    <property type="entry name" value="CemA"/>
    <property type="match status" value="1"/>
</dbReference>
<comment type="subcellular location">
    <subcellularLocation>
        <location evidence="1">Membrane</location>
        <topology evidence="1">Multi-pass membrane protein</topology>
    </subcellularLocation>
    <subcellularLocation>
        <location evidence="9">Plastid</location>
        <location evidence="9">Chloroplast inner membrane</location>
        <topology evidence="9">Multi-pass membrane protein</topology>
    </subcellularLocation>
</comment>
<evidence type="ECO:0000256" key="2">
    <source>
        <dbReference type="ARBA" id="ARBA00022448"/>
    </source>
</evidence>
<keyword evidence="7 9" id="KW-0472">Membrane</keyword>
<keyword evidence="5 9" id="KW-1133">Transmembrane helix</keyword>
<dbReference type="GeneID" id="27984911"/>
<keyword evidence="9" id="KW-0050">Antiport</keyword>
<protein>
    <recommendedName>
        <fullName evidence="9">Potassium/proton antiporter CemA</fullName>
    </recommendedName>
    <alternativeName>
        <fullName evidence="9">Chloroplast envelope membrane protein A</fullName>
        <shortName evidence="9">CemA</shortName>
    </alternativeName>
</protein>
<evidence type="ECO:0000256" key="3">
    <source>
        <dbReference type="ARBA" id="ARBA00022692"/>
    </source>
</evidence>
<comment type="similarity">
    <text evidence="8 9">Belongs to the CemA family.</text>
</comment>
<keyword evidence="10" id="KW-0150">Chloroplast</keyword>
<geneLocation type="chloroplast" evidence="10"/>
<dbReference type="HAMAP" id="MF_01308">
    <property type="entry name" value="CemA_PxcA"/>
    <property type="match status" value="1"/>
</dbReference>
<gene>
    <name evidence="9 10" type="primary">cemA</name>
</gene>
<dbReference type="GO" id="GO:0009706">
    <property type="term" value="C:chloroplast inner membrane"/>
    <property type="evidence" value="ECO:0007669"/>
    <property type="project" value="UniProtKB-SubCell"/>
</dbReference>
<keyword evidence="2 9" id="KW-0813">Transport</keyword>
<organism evidence="10">
    <name type="scientific">Cosmarium botrytis</name>
    <dbReference type="NCBI Taxonomy" id="33101"/>
    <lineage>
        <taxon>Eukaryota</taxon>
        <taxon>Viridiplantae</taxon>
        <taxon>Streptophyta</taxon>
        <taxon>Zygnematophyceae</taxon>
        <taxon>Zygnematophycidae</taxon>
        <taxon>Desmidiales</taxon>
        <taxon>Desmidiaceae</taxon>
        <taxon>Cosmarium</taxon>
    </lineage>
</organism>
<feature type="transmembrane region" description="Helical" evidence="9">
    <location>
        <begin position="505"/>
        <end position="525"/>
    </location>
</feature>
<dbReference type="PANTHER" id="PTHR33650">
    <property type="entry name" value="CHLOROPLAST ENVELOPE MEMBRANE PROTEIN-RELATED"/>
    <property type="match status" value="1"/>
</dbReference>
<dbReference type="EMBL" id="KU646492">
    <property type="protein sequence ID" value="ANI25561.1"/>
    <property type="molecule type" value="Genomic_DNA"/>
</dbReference>
<evidence type="ECO:0000256" key="8">
    <source>
        <dbReference type="ARBA" id="ARBA00043980"/>
    </source>
</evidence>
<keyword evidence="9" id="KW-0633">Potassium transport</keyword>
<dbReference type="InterPro" id="IPR004282">
    <property type="entry name" value="CemA"/>
</dbReference>